<dbReference type="RefSeq" id="WP_073043417.1">
    <property type="nucleotide sequence ID" value="NZ_FRCJ01000001.1"/>
</dbReference>
<reference evidence="8 9" key="1">
    <citation type="submission" date="2016-11" db="EMBL/GenBank/DDBJ databases">
        <authorList>
            <person name="Jaros S."/>
            <person name="Januszkiewicz K."/>
            <person name="Wedrychowicz H."/>
        </authorList>
    </citation>
    <scope>NUCLEOTIDE SEQUENCE [LARGE SCALE GENOMIC DNA]</scope>
    <source>
        <strain evidence="8 9">BPI-34</strain>
    </source>
</reference>
<evidence type="ECO:0000256" key="6">
    <source>
        <dbReference type="ARBA" id="ARBA00023295"/>
    </source>
</evidence>
<dbReference type="GO" id="GO:0031640">
    <property type="term" value="P:killing of cells of another organism"/>
    <property type="evidence" value="ECO:0007669"/>
    <property type="project" value="UniProtKB-KW"/>
</dbReference>
<accession>A0A1M7CNB5</accession>
<sequence>MKTSKLLLGKLMEFEGLKLNAYRDAAGVVTIGYGHTWNVRMGDQISRYWARELLERDVAKIEEQIDTLGLVLTQGQTDALVSLVFNIGFDRFRTSTLLKLIRKGASTNKICKEFERWVYAGGKRMRGLEVRRAWEAKRFFEL</sequence>
<dbReference type="CDD" id="cd00737">
    <property type="entry name" value="lyz_endolysin_autolysin"/>
    <property type="match status" value="1"/>
</dbReference>
<gene>
    <name evidence="8" type="ORF">SAMN04488494_0476</name>
</gene>
<keyword evidence="5" id="KW-1035">Host cytoplasm</keyword>
<organism evidence="8 9">
    <name type="scientific">Xylanibacter ruminicola</name>
    <name type="common">Prevotella ruminicola</name>
    <dbReference type="NCBI Taxonomy" id="839"/>
    <lineage>
        <taxon>Bacteria</taxon>
        <taxon>Pseudomonadati</taxon>
        <taxon>Bacteroidota</taxon>
        <taxon>Bacteroidia</taxon>
        <taxon>Bacteroidales</taxon>
        <taxon>Prevotellaceae</taxon>
        <taxon>Xylanibacter</taxon>
    </lineage>
</organism>
<dbReference type="HAMAP" id="MF_04110">
    <property type="entry name" value="ENDOLYSIN_T4"/>
    <property type="match status" value="1"/>
</dbReference>
<dbReference type="EMBL" id="FRCJ01000001">
    <property type="protein sequence ID" value="SHL68788.1"/>
    <property type="molecule type" value="Genomic_DNA"/>
</dbReference>
<dbReference type="AlphaFoldDB" id="A0A1M7CNB5"/>
<name>A0A1M7CNB5_XYLRU</name>
<keyword evidence="4 7" id="KW-0378">Hydrolase</keyword>
<dbReference type="GO" id="GO:0009253">
    <property type="term" value="P:peptidoglycan catabolic process"/>
    <property type="evidence" value="ECO:0007669"/>
    <property type="project" value="InterPro"/>
</dbReference>
<evidence type="ECO:0000313" key="8">
    <source>
        <dbReference type="EMBL" id="SHL68788.1"/>
    </source>
</evidence>
<dbReference type="InterPro" id="IPR033907">
    <property type="entry name" value="Endolysin_autolysin"/>
</dbReference>
<dbReference type="InterPro" id="IPR023346">
    <property type="entry name" value="Lysozyme-like_dom_sf"/>
</dbReference>
<dbReference type="SUPFAM" id="SSF53955">
    <property type="entry name" value="Lysozyme-like"/>
    <property type="match status" value="1"/>
</dbReference>
<protein>
    <recommendedName>
        <fullName evidence="7">Lysozyme</fullName>
        <ecNumber evidence="7">3.2.1.17</ecNumber>
    </recommendedName>
</protein>
<keyword evidence="6 7" id="KW-0326">Glycosidase</keyword>
<dbReference type="PANTHER" id="PTHR38107:SF3">
    <property type="entry name" value="LYSOZYME RRRD-RELATED"/>
    <property type="match status" value="1"/>
</dbReference>
<dbReference type="Proteomes" id="UP000184280">
    <property type="component" value="Unassembled WGS sequence"/>
</dbReference>
<proteinExistence type="inferred from homology"/>
<evidence type="ECO:0000256" key="5">
    <source>
        <dbReference type="ARBA" id="ARBA00023200"/>
    </source>
</evidence>
<dbReference type="EC" id="3.2.1.17" evidence="7"/>
<comment type="similarity">
    <text evidence="7">Belongs to the glycosyl hydrolase 24 family.</text>
</comment>
<dbReference type="PANTHER" id="PTHR38107">
    <property type="match status" value="1"/>
</dbReference>
<dbReference type="Gene3D" id="1.10.530.40">
    <property type="match status" value="1"/>
</dbReference>
<evidence type="ECO:0000256" key="2">
    <source>
        <dbReference type="ARBA" id="ARBA00022529"/>
    </source>
</evidence>
<evidence type="ECO:0000256" key="1">
    <source>
        <dbReference type="ARBA" id="ARBA00000632"/>
    </source>
</evidence>
<keyword evidence="3 7" id="KW-0081">Bacteriolytic enzyme</keyword>
<dbReference type="InterPro" id="IPR002196">
    <property type="entry name" value="Glyco_hydro_24"/>
</dbReference>
<evidence type="ECO:0000313" key="9">
    <source>
        <dbReference type="Proteomes" id="UP000184280"/>
    </source>
</evidence>
<dbReference type="InterPro" id="IPR023347">
    <property type="entry name" value="Lysozyme_dom_sf"/>
</dbReference>
<keyword evidence="2 7" id="KW-0929">Antimicrobial</keyword>
<evidence type="ECO:0000256" key="4">
    <source>
        <dbReference type="ARBA" id="ARBA00022801"/>
    </source>
</evidence>
<dbReference type="GO" id="GO:0042742">
    <property type="term" value="P:defense response to bacterium"/>
    <property type="evidence" value="ECO:0007669"/>
    <property type="project" value="UniProtKB-KW"/>
</dbReference>
<dbReference type="Pfam" id="PF00959">
    <property type="entry name" value="Phage_lysozyme"/>
    <property type="match status" value="1"/>
</dbReference>
<dbReference type="GO" id="GO:0016998">
    <property type="term" value="P:cell wall macromolecule catabolic process"/>
    <property type="evidence" value="ECO:0007669"/>
    <property type="project" value="InterPro"/>
</dbReference>
<dbReference type="InterPro" id="IPR051018">
    <property type="entry name" value="Bacteriophage_GH24"/>
</dbReference>
<dbReference type="GO" id="GO:0003796">
    <property type="term" value="F:lysozyme activity"/>
    <property type="evidence" value="ECO:0007669"/>
    <property type="project" value="UniProtKB-EC"/>
</dbReference>
<comment type="catalytic activity">
    <reaction evidence="1 7">
        <text>Hydrolysis of (1-&gt;4)-beta-linkages between N-acetylmuramic acid and N-acetyl-D-glucosamine residues in a peptidoglycan and between N-acetyl-D-glucosamine residues in chitodextrins.</text>
        <dbReference type="EC" id="3.2.1.17"/>
    </reaction>
</comment>
<dbReference type="InterPro" id="IPR034690">
    <property type="entry name" value="Endolysin_T4_type"/>
</dbReference>
<evidence type="ECO:0000256" key="7">
    <source>
        <dbReference type="RuleBase" id="RU003788"/>
    </source>
</evidence>
<evidence type="ECO:0000256" key="3">
    <source>
        <dbReference type="ARBA" id="ARBA00022638"/>
    </source>
</evidence>